<dbReference type="SUPFAM" id="SSF54373">
    <property type="entry name" value="FAD-linked reductases, C-terminal domain"/>
    <property type="match status" value="1"/>
</dbReference>
<dbReference type="Gene3D" id="3.50.50.60">
    <property type="entry name" value="FAD/NAD(P)-binding domain"/>
    <property type="match status" value="2"/>
</dbReference>
<keyword evidence="1" id="KW-0560">Oxidoreductase</keyword>
<dbReference type="GO" id="GO:0016491">
    <property type="term" value="F:oxidoreductase activity"/>
    <property type="evidence" value="ECO:0007669"/>
    <property type="project" value="UniProtKB-KW"/>
</dbReference>
<feature type="domain" description="FAD dependent oxidoreductase" evidence="2">
    <location>
        <begin position="47"/>
        <end position="434"/>
    </location>
</feature>
<dbReference type="Gene3D" id="3.30.9.10">
    <property type="entry name" value="D-Amino Acid Oxidase, subunit A, domain 2"/>
    <property type="match status" value="1"/>
</dbReference>
<evidence type="ECO:0000313" key="4">
    <source>
        <dbReference type="Proteomes" id="UP000185151"/>
    </source>
</evidence>
<dbReference type="PANTHER" id="PTHR13847:SF289">
    <property type="entry name" value="GLYCINE OXIDASE"/>
    <property type="match status" value="1"/>
</dbReference>
<dbReference type="InterPro" id="IPR006076">
    <property type="entry name" value="FAD-dep_OxRdtase"/>
</dbReference>
<proteinExistence type="predicted"/>
<accession>A0A1N6KS28</accession>
<gene>
    <name evidence="3" type="ORF">SAMN05444165_4482</name>
</gene>
<reference evidence="3 4" key="1">
    <citation type="submission" date="2016-11" db="EMBL/GenBank/DDBJ databases">
        <authorList>
            <person name="Jaros S."/>
            <person name="Januszkiewicz K."/>
            <person name="Wedrychowicz H."/>
        </authorList>
    </citation>
    <scope>NUCLEOTIDE SEQUENCE [LARGE SCALE GENOMIC DNA]</scope>
    <source>
        <strain evidence="3 4">GAS95</strain>
    </source>
</reference>
<dbReference type="Pfam" id="PF01266">
    <property type="entry name" value="DAO"/>
    <property type="match status" value="1"/>
</dbReference>
<organism evidence="3 4">
    <name type="scientific">Paraburkholderia phenazinium</name>
    <dbReference type="NCBI Taxonomy" id="60549"/>
    <lineage>
        <taxon>Bacteria</taxon>
        <taxon>Pseudomonadati</taxon>
        <taxon>Pseudomonadota</taxon>
        <taxon>Betaproteobacteria</taxon>
        <taxon>Burkholderiales</taxon>
        <taxon>Burkholderiaceae</taxon>
        <taxon>Paraburkholderia</taxon>
    </lineage>
</organism>
<dbReference type="GO" id="GO:0005737">
    <property type="term" value="C:cytoplasm"/>
    <property type="evidence" value="ECO:0007669"/>
    <property type="project" value="TreeGrafter"/>
</dbReference>
<keyword evidence="4" id="KW-1185">Reference proteome</keyword>
<evidence type="ECO:0000259" key="2">
    <source>
        <dbReference type="Pfam" id="PF01266"/>
    </source>
</evidence>
<sequence length="452" mass="48461">MVCLVADVSGRRWTISWNLSAGVFHALSAVPRATWHAADGASVMPEIAIVGAGFIGLASAAALMRDGHRVVLFDPSGVGQGASFGNAGTFAHYACIPVNNPSVFRDLPRFLLSNQSPFRLRWGYLPQLAPWLTRFLISSLPRRYEASAAALAALLGRAQDGYAPLLAQPELARFVRPRECLYLYSNAASFDAAQAALGLRSKLGVAFDVLAGNDIRALEPSLAPIFERGVLFKDSWHFSDPQGFLQALYERLAAQGLKLERSSVSAVQPSADGATLTVDGVARRFSHAVIATGARSAQFARQCGDAVPLDTERGYHVRYPGAQQLISRPVGWAERGFYMTPMSDGLRVAGTVELGGFNETRNRALLDLLTFASKRALPTLATPDNHWLGFRPSLPDGVPVLGRSSAGARVIYAFGHQHLGLTLAGISGRIVADLVAGRAPPLELAPYAATRF</sequence>
<dbReference type="Proteomes" id="UP000185151">
    <property type="component" value="Unassembled WGS sequence"/>
</dbReference>
<dbReference type="PANTHER" id="PTHR13847">
    <property type="entry name" value="SARCOSINE DEHYDROGENASE-RELATED"/>
    <property type="match status" value="1"/>
</dbReference>
<evidence type="ECO:0000256" key="1">
    <source>
        <dbReference type="ARBA" id="ARBA00023002"/>
    </source>
</evidence>
<dbReference type="SUPFAM" id="SSF51905">
    <property type="entry name" value="FAD/NAD(P)-binding domain"/>
    <property type="match status" value="1"/>
</dbReference>
<protein>
    <submittedName>
        <fullName evidence="3">D-amino-acid dehydrogenase</fullName>
    </submittedName>
</protein>
<dbReference type="InterPro" id="IPR036188">
    <property type="entry name" value="FAD/NAD-bd_sf"/>
</dbReference>
<name>A0A1N6KS28_9BURK</name>
<dbReference type="EMBL" id="FSRU01000002">
    <property type="protein sequence ID" value="SIO59341.1"/>
    <property type="molecule type" value="Genomic_DNA"/>
</dbReference>
<dbReference type="AlphaFoldDB" id="A0A1N6KS28"/>
<evidence type="ECO:0000313" key="3">
    <source>
        <dbReference type="EMBL" id="SIO59341.1"/>
    </source>
</evidence>